<protein>
    <submittedName>
        <fullName evidence="2">Monocarboxylate transporter 1</fullName>
    </submittedName>
</protein>
<organism evidence="2 3">
    <name type="scientific">Platysternon megacephalum</name>
    <name type="common">big-headed turtle</name>
    <dbReference type="NCBI Taxonomy" id="55544"/>
    <lineage>
        <taxon>Eukaryota</taxon>
        <taxon>Metazoa</taxon>
        <taxon>Chordata</taxon>
        <taxon>Craniata</taxon>
        <taxon>Vertebrata</taxon>
        <taxon>Euteleostomi</taxon>
        <taxon>Archelosauria</taxon>
        <taxon>Testudinata</taxon>
        <taxon>Testudines</taxon>
        <taxon>Cryptodira</taxon>
        <taxon>Durocryptodira</taxon>
        <taxon>Testudinoidea</taxon>
        <taxon>Platysternidae</taxon>
        <taxon>Platysternon</taxon>
    </lineage>
</organism>
<dbReference type="PANTHER" id="PTHR40141:SF2">
    <property type="entry name" value="3',5'-CYCLIC-AMP PHOSPHODIESTERASE"/>
    <property type="match status" value="1"/>
</dbReference>
<evidence type="ECO:0000313" key="3">
    <source>
        <dbReference type="Proteomes" id="UP000297703"/>
    </source>
</evidence>
<gene>
    <name evidence="2" type="ORF">DR999_PMT21329</name>
</gene>
<evidence type="ECO:0000256" key="1">
    <source>
        <dbReference type="SAM" id="MobiDB-lite"/>
    </source>
</evidence>
<name>A0A4D9DIX3_9SAUR</name>
<reference evidence="2 3" key="2">
    <citation type="submission" date="2019-04" db="EMBL/GenBank/DDBJ databases">
        <title>The genome sequence of big-headed turtle.</title>
        <authorList>
            <person name="Gong S."/>
        </authorList>
    </citation>
    <scope>NUCLEOTIDE SEQUENCE [LARGE SCALE GENOMIC DNA]</scope>
    <source>
        <strain evidence="2">DO16091913</strain>
        <tissue evidence="2">Muscle</tissue>
    </source>
</reference>
<evidence type="ECO:0000313" key="2">
    <source>
        <dbReference type="EMBL" id="TFJ96858.1"/>
    </source>
</evidence>
<keyword evidence="3" id="KW-1185">Reference proteome</keyword>
<sequence>MDPQRASMNVAGPGSRQPGESSVSLRPLPCVRVAESRGDPGLDGDMKKSRSVLAVTADEKPKDLLDPGLCSRSYTAGSMLGADLRRGRRRLSSSLQVPPWKPLDRARSPEPDSVQRPTTLPLRIPPRIAITHAEPDR</sequence>
<dbReference type="AlphaFoldDB" id="A0A4D9DIX3"/>
<dbReference type="PANTHER" id="PTHR40141">
    <property type="entry name" value="3',5'-CYCLIC-AMP PHOSPHODIESTERASE-RELATED"/>
    <property type="match status" value="1"/>
</dbReference>
<proteinExistence type="predicted"/>
<feature type="compositionally biased region" description="Low complexity" evidence="1">
    <location>
        <begin position="116"/>
        <end position="128"/>
    </location>
</feature>
<dbReference type="STRING" id="55544.A0A4D9DIX3"/>
<dbReference type="OrthoDB" id="6111453at2759"/>
<feature type="region of interest" description="Disordered" evidence="1">
    <location>
        <begin position="75"/>
        <end position="137"/>
    </location>
</feature>
<feature type="region of interest" description="Disordered" evidence="1">
    <location>
        <begin position="1"/>
        <end position="28"/>
    </location>
</feature>
<reference evidence="2 3" key="1">
    <citation type="submission" date="2019-04" db="EMBL/GenBank/DDBJ databases">
        <title>Draft genome of the big-headed turtle Platysternon megacephalum.</title>
        <authorList>
            <person name="Gong S."/>
        </authorList>
    </citation>
    <scope>NUCLEOTIDE SEQUENCE [LARGE SCALE GENOMIC DNA]</scope>
    <source>
        <strain evidence="2">DO16091913</strain>
        <tissue evidence="2">Muscle</tissue>
    </source>
</reference>
<accession>A0A4D9DIX3</accession>
<dbReference type="Proteomes" id="UP000297703">
    <property type="component" value="Unassembled WGS sequence"/>
</dbReference>
<dbReference type="EMBL" id="QXTE01000569">
    <property type="protein sequence ID" value="TFJ96858.1"/>
    <property type="molecule type" value="Genomic_DNA"/>
</dbReference>
<comment type="caution">
    <text evidence="2">The sequence shown here is derived from an EMBL/GenBank/DDBJ whole genome shotgun (WGS) entry which is preliminary data.</text>
</comment>